<accession>A0A382S1X2</accession>
<sequence length="187" mass="20823">VITPKQRAMEITTPNGQPVNILGLGGNPKMDSACVPLAYDAGINYFFFYDLTHTPLIEGLKPIVDSYRDNMVVATGTELRDINAVTRYLDEIFQSLDIDMLDIFYLEYISPSDNLDELLASDGIFDFLQNWKEKGLIRYVGAAAHSRPATAELIKSGKVDVMMHRYNMAHRGAEKHVLPAAIAADMP</sequence>
<protein>
    <recommendedName>
        <fullName evidence="1">NADP-dependent oxidoreductase domain-containing protein</fullName>
    </recommendedName>
</protein>
<feature type="non-terminal residue" evidence="2">
    <location>
        <position position="1"/>
    </location>
</feature>
<proteinExistence type="predicted"/>
<dbReference type="Gene3D" id="3.20.20.100">
    <property type="entry name" value="NADP-dependent oxidoreductase domain"/>
    <property type="match status" value="1"/>
</dbReference>
<dbReference type="Pfam" id="PF00248">
    <property type="entry name" value="Aldo_ket_red"/>
    <property type="match status" value="1"/>
</dbReference>
<dbReference type="PANTHER" id="PTHR43312">
    <property type="entry name" value="D-THREO-ALDOSE 1-DEHYDROGENASE"/>
    <property type="match status" value="1"/>
</dbReference>
<gene>
    <name evidence="2" type="ORF">METZ01_LOCUS356664</name>
</gene>
<dbReference type="PANTHER" id="PTHR43312:SF1">
    <property type="entry name" value="NADP-DEPENDENT OXIDOREDUCTASE DOMAIN-CONTAINING PROTEIN"/>
    <property type="match status" value="1"/>
</dbReference>
<dbReference type="InterPro" id="IPR053135">
    <property type="entry name" value="AKR2_Oxidoreductase"/>
</dbReference>
<dbReference type="EMBL" id="UINC01125756">
    <property type="protein sequence ID" value="SVD03810.1"/>
    <property type="molecule type" value="Genomic_DNA"/>
</dbReference>
<dbReference type="AlphaFoldDB" id="A0A382S1X2"/>
<feature type="non-terminal residue" evidence="2">
    <location>
        <position position="187"/>
    </location>
</feature>
<dbReference type="SUPFAM" id="SSF51430">
    <property type="entry name" value="NAD(P)-linked oxidoreductase"/>
    <property type="match status" value="1"/>
</dbReference>
<dbReference type="InterPro" id="IPR023210">
    <property type="entry name" value="NADP_OxRdtase_dom"/>
</dbReference>
<organism evidence="2">
    <name type="scientific">marine metagenome</name>
    <dbReference type="NCBI Taxonomy" id="408172"/>
    <lineage>
        <taxon>unclassified sequences</taxon>
        <taxon>metagenomes</taxon>
        <taxon>ecological metagenomes</taxon>
    </lineage>
</organism>
<feature type="domain" description="NADP-dependent oxidoreductase" evidence="1">
    <location>
        <begin position="66"/>
        <end position="181"/>
    </location>
</feature>
<dbReference type="InterPro" id="IPR036812">
    <property type="entry name" value="NAD(P)_OxRdtase_dom_sf"/>
</dbReference>
<name>A0A382S1X2_9ZZZZ</name>
<evidence type="ECO:0000313" key="2">
    <source>
        <dbReference type="EMBL" id="SVD03810.1"/>
    </source>
</evidence>
<evidence type="ECO:0000259" key="1">
    <source>
        <dbReference type="Pfam" id="PF00248"/>
    </source>
</evidence>
<reference evidence="2" key="1">
    <citation type="submission" date="2018-05" db="EMBL/GenBank/DDBJ databases">
        <authorList>
            <person name="Lanie J.A."/>
            <person name="Ng W.-L."/>
            <person name="Kazmierczak K.M."/>
            <person name="Andrzejewski T.M."/>
            <person name="Davidsen T.M."/>
            <person name="Wayne K.J."/>
            <person name="Tettelin H."/>
            <person name="Glass J.I."/>
            <person name="Rusch D."/>
            <person name="Podicherti R."/>
            <person name="Tsui H.-C.T."/>
            <person name="Winkler M.E."/>
        </authorList>
    </citation>
    <scope>NUCLEOTIDE SEQUENCE</scope>
</reference>